<accession>A0A9Q8VD41</accession>
<evidence type="ECO:0000313" key="3">
    <source>
        <dbReference type="Proteomes" id="UP000829364"/>
    </source>
</evidence>
<dbReference type="Proteomes" id="UP000829364">
    <property type="component" value="Chromosome 8"/>
</dbReference>
<dbReference type="GeneID" id="72070184"/>
<keyword evidence="3" id="KW-1185">Reference proteome</keyword>
<reference evidence="2" key="1">
    <citation type="submission" date="2021-11" db="EMBL/GenBank/DDBJ databases">
        <title>Purpureocillium_takamizusanense_genome.</title>
        <authorList>
            <person name="Nguyen N.-H."/>
        </authorList>
    </citation>
    <scope>NUCLEOTIDE SEQUENCE</scope>
    <source>
        <strain evidence="2">PT3</strain>
    </source>
</reference>
<evidence type="ECO:0000313" key="2">
    <source>
        <dbReference type="EMBL" id="UNI22340.1"/>
    </source>
</evidence>
<protein>
    <submittedName>
        <fullName evidence="2">Uncharacterized protein</fullName>
    </submittedName>
</protein>
<evidence type="ECO:0000256" key="1">
    <source>
        <dbReference type="SAM" id="MobiDB-lite"/>
    </source>
</evidence>
<feature type="compositionally biased region" description="Basic and acidic residues" evidence="1">
    <location>
        <begin position="42"/>
        <end position="51"/>
    </location>
</feature>
<dbReference type="KEGG" id="ptkz:JDV02_008236"/>
<dbReference type="AlphaFoldDB" id="A0A9Q8VD41"/>
<dbReference type="EMBL" id="CP086361">
    <property type="protein sequence ID" value="UNI22340.1"/>
    <property type="molecule type" value="Genomic_DNA"/>
</dbReference>
<name>A0A9Q8VD41_9HYPO</name>
<proteinExistence type="predicted"/>
<dbReference type="RefSeq" id="XP_047845821.1">
    <property type="nucleotide sequence ID" value="XM_047989816.1"/>
</dbReference>
<feature type="region of interest" description="Disordered" evidence="1">
    <location>
        <begin position="35"/>
        <end position="56"/>
    </location>
</feature>
<organism evidence="2 3">
    <name type="scientific">Purpureocillium takamizusanense</name>
    <dbReference type="NCBI Taxonomy" id="2060973"/>
    <lineage>
        <taxon>Eukaryota</taxon>
        <taxon>Fungi</taxon>
        <taxon>Dikarya</taxon>
        <taxon>Ascomycota</taxon>
        <taxon>Pezizomycotina</taxon>
        <taxon>Sordariomycetes</taxon>
        <taxon>Hypocreomycetidae</taxon>
        <taxon>Hypocreales</taxon>
        <taxon>Ophiocordycipitaceae</taxon>
        <taxon>Purpureocillium</taxon>
    </lineage>
</organism>
<gene>
    <name evidence="2" type="ORF">JDV02_008236</name>
</gene>
<sequence length="100" mass="10903">MEWTSPPVGQYYICASCIACASRLLVRCSQIRTEPEPQEQQQYHHDHHDHPDEDDGLPRARVLIMATGTTKPPLSLGQVGSHAQCGLYSRGSKGLASACG</sequence>